<dbReference type="RefSeq" id="WP_350931741.1">
    <property type="nucleotide sequence ID" value="NZ_CP157762.1"/>
</dbReference>
<dbReference type="InterPro" id="IPR003593">
    <property type="entry name" value="AAA+_ATPase"/>
</dbReference>
<evidence type="ECO:0000256" key="6">
    <source>
        <dbReference type="ARBA" id="ARBA00023136"/>
    </source>
</evidence>
<accession>A0AAU7M3U0</accession>
<evidence type="ECO:0000256" key="5">
    <source>
        <dbReference type="ARBA" id="ARBA00022989"/>
    </source>
</evidence>
<dbReference type="InterPro" id="IPR039421">
    <property type="entry name" value="Type_1_exporter"/>
</dbReference>
<dbReference type="GO" id="GO:0015421">
    <property type="term" value="F:ABC-type oligopeptide transporter activity"/>
    <property type="evidence" value="ECO:0007669"/>
    <property type="project" value="TreeGrafter"/>
</dbReference>
<evidence type="ECO:0000259" key="8">
    <source>
        <dbReference type="PROSITE" id="PS50893"/>
    </source>
</evidence>
<dbReference type="SUPFAM" id="SSF52540">
    <property type="entry name" value="P-loop containing nucleoside triphosphate hydrolases"/>
    <property type="match status" value="1"/>
</dbReference>
<dbReference type="EMBL" id="CP157762">
    <property type="protein sequence ID" value="XBP92165.1"/>
    <property type="molecule type" value="Genomic_DNA"/>
</dbReference>
<dbReference type="InterPro" id="IPR017871">
    <property type="entry name" value="ABC_transporter-like_CS"/>
</dbReference>
<comment type="subcellular location">
    <subcellularLocation>
        <location evidence="1">Cell membrane</location>
        <topology evidence="1">Multi-pass membrane protein</topology>
    </subcellularLocation>
</comment>
<keyword evidence="5 7" id="KW-1133">Transmembrane helix</keyword>
<keyword evidence="4 10" id="KW-0067">ATP-binding</keyword>
<dbReference type="GO" id="GO:0016887">
    <property type="term" value="F:ATP hydrolysis activity"/>
    <property type="evidence" value="ECO:0007669"/>
    <property type="project" value="InterPro"/>
</dbReference>
<dbReference type="Gene3D" id="1.20.1560.10">
    <property type="entry name" value="ABC transporter type 1, transmembrane domain"/>
    <property type="match status" value="1"/>
</dbReference>
<evidence type="ECO:0000256" key="3">
    <source>
        <dbReference type="ARBA" id="ARBA00022741"/>
    </source>
</evidence>
<dbReference type="GO" id="GO:0005524">
    <property type="term" value="F:ATP binding"/>
    <property type="evidence" value="ECO:0007669"/>
    <property type="project" value="UniProtKB-KW"/>
</dbReference>
<reference evidence="11" key="2">
    <citation type="submission" date="2024-06" db="EMBL/GenBank/DDBJ databases">
        <title>Micromonospora mangrovi CCTCC AA 2012012 genome sequences.</title>
        <authorList>
            <person name="Gao J."/>
        </authorList>
    </citation>
    <scope>NUCLEOTIDE SEQUENCE</scope>
    <source>
        <strain evidence="11">CCTCC AA 2012012</strain>
    </source>
</reference>
<dbReference type="GO" id="GO:0005886">
    <property type="term" value="C:plasma membrane"/>
    <property type="evidence" value="ECO:0007669"/>
    <property type="project" value="UniProtKB-SubCell"/>
</dbReference>
<evidence type="ECO:0000313" key="11">
    <source>
        <dbReference type="EMBL" id="XCH72862.1"/>
    </source>
</evidence>
<gene>
    <name evidence="11" type="ORF">ABUL08_21405</name>
    <name evidence="10" type="ORF">VK199_21330</name>
</gene>
<feature type="transmembrane region" description="Helical" evidence="7">
    <location>
        <begin position="262"/>
        <end position="284"/>
    </location>
</feature>
<reference evidence="10" key="1">
    <citation type="submission" date="2024-01" db="EMBL/GenBank/DDBJ databases">
        <title>The genome sequence of Micromonospora mangrovi CCTCC AA 2012012.</title>
        <authorList>
            <person name="Gao J."/>
        </authorList>
    </citation>
    <scope>NUCLEOTIDE SEQUENCE</scope>
    <source>
        <strain evidence="10">CCTCC AA 2012012</strain>
    </source>
</reference>
<dbReference type="SUPFAM" id="SSF90123">
    <property type="entry name" value="ABC transporter transmembrane region"/>
    <property type="match status" value="1"/>
</dbReference>
<keyword evidence="6 7" id="KW-0472">Membrane</keyword>
<evidence type="ECO:0000313" key="10">
    <source>
        <dbReference type="EMBL" id="XBP92165.1"/>
    </source>
</evidence>
<dbReference type="PANTHER" id="PTHR43394">
    <property type="entry name" value="ATP-DEPENDENT PERMEASE MDL1, MITOCHONDRIAL"/>
    <property type="match status" value="1"/>
</dbReference>
<feature type="domain" description="ABC transmembrane type-1" evidence="9">
    <location>
        <begin position="39"/>
        <end position="323"/>
    </location>
</feature>
<dbReference type="PROSITE" id="PS00211">
    <property type="entry name" value="ABC_TRANSPORTER_1"/>
    <property type="match status" value="1"/>
</dbReference>
<dbReference type="SMART" id="SM00382">
    <property type="entry name" value="AAA"/>
    <property type="match status" value="1"/>
</dbReference>
<dbReference type="PROSITE" id="PS50929">
    <property type="entry name" value="ABC_TM1F"/>
    <property type="match status" value="1"/>
</dbReference>
<organism evidence="10">
    <name type="scientific">Micromonospora sp. CCTCC AA 2012012</name>
    <dbReference type="NCBI Taxonomy" id="3111921"/>
    <lineage>
        <taxon>Bacteria</taxon>
        <taxon>Bacillati</taxon>
        <taxon>Actinomycetota</taxon>
        <taxon>Actinomycetes</taxon>
        <taxon>Micromonosporales</taxon>
        <taxon>Micromonosporaceae</taxon>
        <taxon>Micromonospora</taxon>
    </lineage>
</organism>
<dbReference type="InterPro" id="IPR027417">
    <property type="entry name" value="P-loop_NTPase"/>
</dbReference>
<evidence type="ECO:0000259" key="9">
    <source>
        <dbReference type="PROSITE" id="PS50929"/>
    </source>
</evidence>
<keyword evidence="3" id="KW-0547">Nucleotide-binding</keyword>
<protein>
    <submittedName>
        <fullName evidence="10">ABC transporter ATP-binding protein</fullName>
    </submittedName>
</protein>
<feature type="transmembrane region" description="Helical" evidence="7">
    <location>
        <begin position="179"/>
        <end position="196"/>
    </location>
</feature>
<dbReference type="AlphaFoldDB" id="A0AAU7M3U0"/>
<evidence type="ECO:0000256" key="2">
    <source>
        <dbReference type="ARBA" id="ARBA00022692"/>
    </source>
</evidence>
<dbReference type="EMBL" id="CP159342">
    <property type="protein sequence ID" value="XCH72862.1"/>
    <property type="molecule type" value="Genomic_DNA"/>
</dbReference>
<keyword evidence="2 7" id="KW-0812">Transmembrane</keyword>
<feature type="transmembrane region" description="Helical" evidence="7">
    <location>
        <begin position="74"/>
        <end position="94"/>
    </location>
</feature>
<proteinExistence type="predicted"/>
<evidence type="ECO:0000256" key="7">
    <source>
        <dbReference type="SAM" id="Phobius"/>
    </source>
</evidence>
<feature type="transmembrane region" description="Helical" evidence="7">
    <location>
        <begin position="154"/>
        <end position="173"/>
    </location>
</feature>
<dbReference type="InterPro" id="IPR003439">
    <property type="entry name" value="ABC_transporter-like_ATP-bd"/>
</dbReference>
<dbReference type="InterPro" id="IPR036640">
    <property type="entry name" value="ABC1_TM_sf"/>
</dbReference>
<sequence length="630" mass="68916">MSTAEPAPDGVATQRLAARLAEAARLAWASSRYLILIRIILTAVSGLVPVVAAWLTKVMLDRLASTHTMQARYFLGPAMALAVVGVVGIVVAQISGYVQRRMGRAVEVVARERLYQAVVGLPGLSRFENPHFHDRLQMAGAASGTGPTQLIEQVLAFGQGALVVGGFVGTLLLLSPWTVVVVLIAAIPTLRAELLLNRRRAQMMTDVGRSQRREMFYADLLTNVVAAKEIRLYGLGDLFRSRMVSELREVNSQHERMDRREILVQGGLGLMGALVAGGGLVWAVNATRTGALSIGDVSVFIASVAGVQSGLGRLIQSIAGAYEASLMFDHYCYIVKQSPDLPPATDPKQLPAAPLREGIELRDVWFRYGDDLPWILRGVNLKIPAGRATALVGLNGAGKSTIVKLLCRFYDPSRGAIYWDGIDIAQVPVAELRRRIRAVFQDFMQYDLTVSENIGVGDVVELENQERIAEVARSSGCHEFVARLPNNYDTMLSRLFFGFADKQDVSTGVVLSGGQWQRLAIARALMRQRSDLLILDEPSAGLDAEAEYKLHRLLRDYREGHTSILIAHRLSTIRDADNIVVIADGKVSEQGRHGELMNRCGMYARLFSIQASGYVENSEFPSEGEPSLPV</sequence>
<dbReference type="Gene3D" id="3.40.50.300">
    <property type="entry name" value="P-loop containing nucleotide triphosphate hydrolases"/>
    <property type="match status" value="1"/>
</dbReference>
<evidence type="ECO:0000256" key="4">
    <source>
        <dbReference type="ARBA" id="ARBA00022840"/>
    </source>
</evidence>
<feature type="transmembrane region" description="Helical" evidence="7">
    <location>
        <begin position="35"/>
        <end position="54"/>
    </location>
</feature>
<dbReference type="Pfam" id="PF00005">
    <property type="entry name" value="ABC_tran"/>
    <property type="match status" value="1"/>
</dbReference>
<evidence type="ECO:0000256" key="1">
    <source>
        <dbReference type="ARBA" id="ARBA00004651"/>
    </source>
</evidence>
<dbReference type="InterPro" id="IPR011527">
    <property type="entry name" value="ABC1_TM_dom"/>
</dbReference>
<feature type="domain" description="ABC transporter" evidence="8">
    <location>
        <begin position="359"/>
        <end position="609"/>
    </location>
</feature>
<dbReference type="PROSITE" id="PS50893">
    <property type="entry name" value="ABC_TRANSPORTER_2"/>
    <property type="match status" value="1"/>
</dbReference>
<dbReference type="PANTHER" id="PTHR43394:SF1">
    <property type="entry name" value="ATP-BINDING CASSETTE SUB-FAMILY B MEMBER 10, MITOCHONDRIAL"/>
    <property type="match status" value="1"/>
</dbReference>
<name>A0AAU7M3U0_9ACTN</name>